<proteinExistence type="predicted"/>
<name>A0ABS6ZCY1_9ACTN</name>
<evidence type="ECO:0000256" key="1">
    <source>
        <dbReference type="SAM" id="MobiDB-lite"/>
    </source>
</evidence>
<feature type="region of interest" description="Disordered" evidence="1">
    <location>
        <begin position="34"/>
        <end position="59"/>
    </location>
</feature>
<evidence type="ECO:0000313" key="2">
    <source>
        <dbReference type="EMBL" id="MBW5485591.1"/>
    </source>
</evidence>
<dbReference type="RefSeq" id="WP_219670486.1">
    <property type="nucleotide sequence ID" value="NZ_WTFF01000270.1"/>
</dbReference>
<reference evidence="2 3" key="1">
    <citation type="submission" date="2019-12" db="EMBL/GenBank/DDBJ databases">
        <title>Genome sequence of Streptomyces bambusae.</title>
        <authorList>
            <person name="Bansal K."/>
            <person name="Choksket S."/>
            <person name="Korpole S."/>
            <person name="Patil P.B."/>
        </authorList>
    </citation>
    <scope>NUCLEOTIDE SEQUENCE [LARGE SCALE GENOMIC DNA]</scope>
    <source>
        <strain evidence="2 3">SK60</strain>
    </source>
</reference>
<protein>
    <recommendedName>
        <fullName evidence="4">Secreted protein</fullName>
    </recommendedName>
</protein>
<accession>A0ABS6ZCY1</accession>
<evidence type="ECO:0000313" key="3">
    <source>
        <dbReference type="Proteomes" id="UP000812013"/>
    </source>
</evidence>
<evidence type="ECO:0008006" key="4">
    <source>
        <dbReference type="Google" id="ProtNLM"/>
    </source>
</evidence>
<sequence length="189" mass="19331">MDLAHTRTRPVHWVATATAMAAVIAGAGLLQPAPATGASAGASTGARGPAAGPAAPDPAAADYPLDCRGAQKLVAATAQGDLDGDGRPESVVAVHCQAGSGTPPHALYVLVQDPAPAARPRVVATLVSATERQTATDLAVRGRTVTATLHGYTSNTVPRCCPDRHRVASWRWTGEKFSQELTELAARSV</sequence>
<dbReference type="Proteomes" id="UP000812013">
    <property type="component" value="Unassembled WGS sequence"/>
</dbReference>
<dbReference type="EMBL" id="WTFF01000270">
    <property type="protein sequence ID" value="MBW5485591.1"/>
    <property type="molecule type" value="Genomic_DNA"/>
</dbReference>
<organism evidence="2 3">
    <name type="scientific">Streptomyces bambusae</name>
    <dbReference type="NCBI Taxonomy" id="1550616"/>
    <lineage>
        <taxon>Bacteria</taxon>
        <taxon>Bacillati</taxon>
        <taxon>Actinomycetota</taxon>
        <taxon>Actinomycetes</taxon>
        <taxon>Kitasatosporales</taxon>
        <taxon>Streptomycetaceae</taxon>
        <taxon>Streptomyces</taxon>
    </lineage>
</organism>
<gene>
    <name evidence="2" type="ORF">GPJ59_27900</name>
</gene>
<comment type="caution">
    <text evidence="2">The sequence shown here is derived from an EMBL/GenBank/DDBJ whole genome shotgun (WGS) entry which is preliminary data.</text>
</comment>
<keyword evidence="3" id="KW-1185">Reference proteome</keyword>